<evidence type="ECO:0000256" key="6">
    <source>
        <dbReference type="ARBA" id="ARBA00022837"/>
    </source>
</evidence>
<keyword evidence="4" id="KW-0677">Repeat</keyword>
<keyword evidence="6" id="KW-0106">Calcium</keyword>
<dbReference type="GO" id="GO:0005509">
    <property type="term" value="F:calcium ion binding"/>
    <property type="evidence" value="ECO:0007669"/>
    <property type="project" value="InterPro"/>
</dbReference>
<accession>A0A9Q1HUV6</accession>
<comment type="subunit">
    <text evidence="12">Monomer. Homodimer. Interacts with type III, type IV and type X collagens.</text>
</comment>
<dbReference type="EC" id="5.2.1.8" evidence="13"/>
<evidence type="ECO:0000256" key="2">
    <source>
        <dbReference type="ARBA" id="ARBA00022723"/>
    </source>
</evidence>
<dbReference type="Gene3D" id="1.10.238.10">
    <property type="entry name" value="EF-hand"/>
    <property type="match status" value="1"/>
</dbReference>
<comment type="catalytic activity">
    <reaction evidence="1 13">
        <text>[protein]-peptidylproline (omega=180) = [protein]-peptidylproline (omega=0)</text>
        <dbReference type="Rhea" id="RHEA:16237"/>
        <dbReference type="Rhea" id="RHEA-COMP:10747"/>
        <dbReference type="Rhea" id="RHEA-COMP:10748"/>
        <dbReference type="ChEBI" id="CHEBI:83833"/>
        <dbReference type="ChEBI" id="CHEBI:83834"/>
        <dbReference type="EC" id="5.2.1.8"/>
    </reaction>
</comment>
<gene>
    <name evidence="16" type="ORF">COCON_G00124650</name>
</gene>
<evidence type="ECO:0000313" key="17">
    <source>
        <dbReference type="Proteomes" id="UP001152803"/>
    </source>
</evidence>
<dbReference type="PROSITE" id="PS50059">
    <property type="entry name" value="FKBP_PPIASE"/>
    <property type="match status" value="1"/>
</dbReference>
<dbReference type="Pfam" id="PF00254">
    <property type="entry name" value="FKBP_C"/>
    <property type="match status" value="1"/>
</dbReference>
<evidence type="ECO:0000313" key="16">
    <source>
        <dbReference type="EMBL" id="KAJ8267293.1"/>
    </source>
</evidence>
<feature type="domain" description="EF-hand" evidence="15">
    <location>
        <begin position="219"/>
        <end position="251"/>
    </location>
</feature>
<dbReference type="InterPro" id="IPR046357">
    <property type="entry name" value="PPIase_dom_sf"/>
</dbReference>
<name>A0A9Q1HUV6_CONCO</name>
<sequence length="251" mass="29289">MLSTKIACHVDVAVFVSWLRVQHAVGLNWHITSALWYLRAEMLLAFWSWFCASLLSFASGAKLPDPEVKIEVLNKPFICRRKSKYGDMLLVHYEGFLENGTRFHSSRLHGDKNPVWFTLGIREVIRGWDKGLQDMCAGERRKLTVPPSLAYGKEGKGKIPPESTVTFDIEVQEIRNGPRSHESFQEMDLNDDWRLSKQEVKEYLRKEFERHGYPPNDTHHEVMAEDIFNREDKNKDGYISSREFTYKHDEL</sequence>
<keyword evidence="17" id="KW-1185">Reference proteome</keyword>
<dbReference type="PANTHER" id="PTHR46222:SF1">
    <property type="entry name" value="PEPTIDYL-PROLYL CIS-TRANS ISOMERASE FKBP14"/>
    <property type="match status" value="1"/>
</dbReference>
<evidence type="ECO:0000256" key="12">
    <source>
        <dbReference type="ARBA" id="ARBA00063812"/>
    </source>
</evidence>
<dbReference type="InterPro" id="IPR011992">
    <property type="entry name" value="EF-hand-dom_pair"/>
</dbReference>
<dbReference type="Proteomes" id="UP001152803">
    <property type="component" value="Unassembled WGS sequence"/>
</dbReference>
<keyword evidence="10 13" id="KW-0413">Isomerase</keyword>
<dbReference type="OrthoDB" id="1902587at2759"/>
<evidence type="ECO:0000259" key="15">
    <source>
        <dbReference type="PROSITE" id="PS50222"/>
    </source>
</evidence>
<organism evidence="16 17">
    <name type="scientific">Conger conger</name>
    <name type="common">Conger eel</name>
    <name type="synonym">Muraena conger</name>
    <dbReference type="NCBI Taxonomy" id="82655"/>
    <lineage>
        <taxon>Eukaryota</taxon>
        <taxon>Metazoa</taxon>
        <taxon>Chordata</taxon>
        <taxon>Craniata</taxon>
        <taxon>Vertebrata</taxon>
        <taxon>Euteleostomi</taxon>
        <taxon>Actinopterygii</taxon>
        <taxon>Neopterygii</taxon>
        <taxon>Teleostei</taxon>
        <taxon>Anguilliformes</taxon>
        <taxon>Congridae</taxon>
        <taxon>Conger</taxon>
    </lineage>
</organism>
<reference evidence="16" key="1">
    <citation type="journal article" date="2023" name="Science">
        <title>Genome structures resolve the early diversification of teleost fishes.</title>
        <authorList>
            <person name="Parey E."/>
            <person name="Louis A."/>
            <person name="Montfort J."/>
            <person name="Bouchez O."/>
            <person name="Roques C."/>
            <person name="Iampietro C."/>
            <person name="Lluch J."/>
            <person name="Castinel A."/>
            <person name="Donnadieu C."/>
            <person name="Desvignes T."/>
            <person name="Floi Bucao C."/>
            <person name="Jouanno E."/>
            <person name="Wen M."/>
            <person name="Mejri S."/>
            <person name="Dirks R."/>
            <person name="Jansen H."/>
            <person name="Henkel C."/>
            <person name="Chen W.J."/>
            <person name="Zahm M."/>
            <person name="Cabau C."/>
            <person name="Klopp C."/>
            <person name="Thompson A.W."/>
            <person name="Robinson-Rechavi M."/>
            <person name="Braasch I."/>
            <person name="Lecointre G."/>
            <person name="Bobe J."/>
            <person name="Postlethwait J.H."/>
            <person name="Berthelot C."/>
            <person name="Roest Crollius H."/>
            <person name="Guiguen Y."/>
        </authorList>
    </citation>
    <scope>NUCLEOTIDE SEQUENCE</scope>
    <source>
        <strain evidence="16">Concon-B</strain>
    </source>
</reference>
<dbReference type="Pfam" id="PF13499">
    <property type="entry name" value="EF-hand_7"/>
    <property type="match status" value="1"/>
</dbReference>
<dbReference type="FunFam" id="1.10.238.10:FF:000118">
    <property type="entry name" value="Peptidylprolyl isomerase"/>
    <property type="match status" value="1"/>
</dbReference>
<dbReference type="InterPro" id="IPR018247">
    <property type="entry name" value="EF_Hand_1_Ca_BS"/>
</dbReference>
<evidence type="ECO:0000256" key="4">
    <source>
        <dbReference type="ARBA" id="ARBA00022737"/>
    </source>
</evidence>
<dbReference type="GO" id="GO:0003755">
    <property type="term" value="F:peptidyl-prolyl cis-trans isomerase activity"/>
    <property type="evidence" value="ECO:0007669"/>
    <property type="project" value="UniProtKB-KW"/>
</dbReference>
<dbReference type="InterPro" id="IPR002048">
    <property type="entry name" value="EF_hand_dom"/>
</dbReference>
<evidence type="ECO:0000256" key="5">
    <source>
        <dbReference type="ARBA" id="ARBA00022824"/>
    </source>
</evidence>
<keyword evidence="2" id="KW-0479">Metal-binding</keyword>
<dbReference type="FunFam" id="3.10.50.40:FF:000006">
    <property type="entry name" value="Peptidyl-prolyl cis-trans isomerase"/>
    <property type="match status" value="1"/>
</dbReference>
<evidence type="ECO:0000256" key="3">
    <source>
        <dbReference type="ARBA" id="ARBA00022729"/>
    </source>
</evidence>
<feature type="domain" description="EF-hand" evidence="15">
    <location>
        <begin position="175"/>
        <end position="210"/>
    </location>
</feature>
<evidence type="ECO:0000256" key="8">
    <source>
        <dbReference type="ARBA" id="ARBA00023157"/>
    </source>
</evidence>
<dbReference type="InterPro" id="IPR052273">
    <property type="entry name" value="PPIase_FKBP"/>
</dbReference>
<keyword evidence="8" id="KW-1015">Disulfide bond</keyword>
<evidence type="ECO:0000256" key="11">
    <source>
        <dbReference type="ARBA" id="ARBA00059888"/>
    </source>
</evidence>
<dbReference type="SUPFAM" id="SSF47473">
    <property type="entry name" value="EF-hand"/>
    <property type="match status" value="1"/>
</dbReference>
<dbReference type="PROSITE" id="PS50222">
    <property type="entry name" value="EF_HAND_2"/>
    <property type="match status" value="2"/>
</dbReference>
<dbReference type="AlphaFoldDB" id="A0A9Q1HUV6"/>
<comment type="caution">
    <text evidence="16">The sequence shown here is derived from an EMBL/GenBank/DDBJ whole genome shotgun (WGS) entry which is preliminary data.</text>
</comment>
<dbReference type="PANTHER" id="PTHR46222">
    <property type="entry name" value="PEPTIDYL-PROLYL CIS-TRANS ISOMERASE FKBP7/14"/>
    <property type="match status" value="1"/>
</dbReference>
<keyword evidence="5" id="KW-0256">Endoplasmic reticulum</keyword>
<evidence type="ECO:0000256" key="13">
    <source>
        <dbReference type="PROSITE-ProRule" id="PRU00277"/>
    </source>
</evidence>
<evidence type="ECO:0000256" key="1">
    <source>
        <dbReference type="ARBA" id="ARBA00000971"/>
    </source>
</evidence>
<dbReference type="SUPFAM" id="SSF54534">
    <property type="entry name" value="FKBP-like"/>
    <property type="match status" value="1"/>
</dbReference>
<proteinExistence type="predicted"/>
<comment type="function">
    <text evidence="11">PPIase which accelerates the folding of proteins during protein synthesis. Has a preference for substrates containing 4-hydroxylproline modifications, including type III collagen. May also target type VI and type X collagens.</text>
</comment>
<evidence type="ECO:0000256" key="7">
    <source>
        <dbReference type="ARBA" id="ARBA00023110"/>
    </source>
</evidence>
<keyword evidence="7 13" id="KW-0697">Rotamase</keyword>
<keyword evidence="3" id="KW-0732">Signal</keyword>
<keyword evidence="9" id="KW-0325">Glycoprotein</keyword>
<protein>
    <recommendedName>
        <fullName evidence="13">peptidylprolyl isomerase</fullName>
        <ecNumber evidence="13">5.2.1.8</ecNumber>
    </recommendedName>
</protein>
<dbReference type="PROSITE" id="PS00018">
    <property type="entry name" value="EF_HAND_1"/>
    <property type="match status" value="1"/>
</dbReference>
<evidence type="ECO:0000259" key="14">
    <source>
        <dbReference type="PROSITE" id="PS50059"/>
    </source>
</evidence>
<evidence type="ECO:0000256" key="9">
    <source>
        <dbReference type="ARBA" id="ARBA00023180"/>
    </source>
</evidence>
<dbReference type="InterPro" id="IPR001179">
    <property type="entry name" value="PPIase_FKBP_dom"/>
</dbReference>
<feature type="domain" description="PPIase FKBP-type" evidence="14">
    <location>
        <begin position="86"/>
        <end position="175"/>
    </location>
</feature>
<dbReference type="Gene3D" id="3.10.50.40">
    <property type="match status" value="1"/>
</dbReference>
<dbReference type="GO" id="GO:0005783">
    <property type="term" value="C:endoplasmic reticulum"/>
    <property type="evidence" value="ECO:0007669"/>
    <property type="project" value="UniProtKB-ARBA"/>
</dbReference>
<evidence type="ECO:0000256" key="10">
    <source>
        <dbReference type="ARBA" id="ARBA00023235"/>
    </source>
</evidence>
<dbReference type="EMBL" id="JAFJMO010000009">
    <property type="protein sequence ID" value="KAJ8267293.1"/>
    <property type="molecule type" value="Genomic_DNA"/>
</dbReference>